<comment type="caution">
    <text evidence="4">The sequence shown here is derived from an EMBL/GenBank/DDBJ whole genome shotgun (WGS) entry which is preliminary data.</text>
</comment>
<proteinExistence type="predicted"/>
<dbReference type="GO" id="GO:0030951">
    <property type="term" value="P:establishment or maintenance of microtubule cytoskeleton polarity"/>
    <property type="evidence" value="ECO:0007669"/>
    <property type="project" value="InterPro"/>
</dbReference>
<dbReference type="PANTHER" id="PTHR12609">
    <property type="entry name" value="MICROTUBULE ASSOCIATED PROTEIN XMAP215"/>
    <property type="match status" value="1"/>
</dbReference>
<dbReference type="EMBL" id="SDMP01000012">
    <property type="protein sequence ID" value="RYR26299.1"/>
    <property type="molecule type" value="Genomic_DNA"/>
</dbReference>
<gene>
    <name evidence="4" type="ORF">Ahy_B02g060519</name>
</gene>
<name>A0A445AIM9_ARAHY</name>
<dbReference type="STRING" id="3818.A0A445AIM9"/>
<evidence type="ECO:0000256" key="1">
    <source>
        <dbReference type="ARBA" id="ARBA00004496"/>
    </source>
</evidence>
<dbReference type="GO" id="GO:0005737">
    <property type="term" value="C:cytoplasm"/>
    <property type="evidence" value="ECO:0007669"/>
    <property type="project" value="UniProtKB-SubCell"/>
</dbReference>
<evidence type="ECO:0000256" key="2">
    <source>
        <dbReference type="ARBA" id="ARBA00022490"/>
    </source>
</evidence>
<dbReference type="Proteomes" id="UP000289738">
    <property type="component" value="Chromosome B02"/>
</dbReference>
<organism evidence="4 5">
    <name type="scientific">Arachis hypogaea</name>
    <name type="common">Peanut</name>
    <dbReference type="NCBI Taxonomy" id="3818"/>
    <lineage>
        <taxon>Eukaryota</taxon>
        <taxon>Viridiplantae</taxon>
        <taxon>Streptophyta</taxon>
        <taxon>Embryophyta</taxon>
        <taxon>Tracheophyta</taxon>
        <taxon>Spermatophyta</taxon>
        <taxon>Magnoliopsida</taxon>
        <taxon>eudicotyledons</taxon>
        <taxon>Gunneridae</taxon>
        <taxon>Pentapetalae</taxon>
        <taxon>rosids</taxon>
        <taxon>fabids</taxon>
        <taxon>Fabales</taxon>
        <taxon>Fabaceae</taxon>
        <taxon>Papilionoideae</taxon>
        <taxon>50 kb inversion clade</taxon>
        <taxon>dalbergioids sensu lato</taxon>
        <taxon>Dalbergieae</taxon>
        <taxon>Pterocarpus clade</taxon>
        <taxon>Arachis</taxon>
    </lineage>
</organism>
<accession>A0A445AIM9</accession>
<dbReference type="GO" id="GO:0061863">
    <property type="term" value="F:microtubule plus end polymerase"/>
    <property type="evidence" value="ECO:0007669"/>
    <property type="project" value="InterPro"/>
</dbReference>
<dbReference type="GO" id="GO:0007051">
    <property type="term" value="P:spindle organization"/>
    <property type="evidence" value="ECO:0007669"/>
    <property type="project" value="InterPro"/>
</dbReference>
<dbReference type="AlphaFoldDB" id="A0A445AIM9"/>
<protein>
    <recommendedName>
        <fullName evidence="3">XMAP215/Dis1/CLASP TOG domain-containing protein</fullName>
    </recommendedName>
</protein>
<evidence type="ECO:0000313" key="5">
    <source>
        <dbReference type="Proteomes" id="UP000289738"/>
    </source>
</evidence>
<dbReference type="InterPro" id="IPR048491">
    <property type="entry name" value="XMAP215_CLASP_TOG"/>
</dbReference>
<evidence type="ECO:0000259" key="3">
    <source>
        <dbReference type="Pfam" id="PF21041"/>
    </source>
</evidence>
<dbReference type="Gene3D" id="1.25.10.10">
    <property type="entry name" value="Leucine-rich Repeat Variant"/>
    <property type="match status" value="1"/>
</dbReference>
<dbReference type="InterPro" id="IPR011989">
    <property type="entry name" value="ARM-like"/>
</dbReference>
<feature type="domain" description="XMAP215/Dis1/CLASP TOG" evidence="3">
    <location>
        <begin position="3"/>
        <end position="87"/>
    </location>
</feature>
<evidence type="ECO:0000313" key="4">
    <source>
        <dbReference type="EMBL" id="RYR26299.1"/>
    </source>
</evidence>
<keyword evidence="5" id="KW-1185">Reference proteome</keyword>
<dbReference type="GO" id="GO:0051010">
    <property type="term" value="F:microtubule plus-end binding"/>
    <property type="evidence" value="ECO:0007669"/>
    <property type="project" value="InterPro"/>
</dbReference>
<keyword evidence="2" id="KW-0963">Cytoplasm</keyword>
<dbReference type="InterPro" id="IPR045110">
    <property type="entry name" value="XMAP215"/>
</dbReference>
<comment type="subcellular location">
    <subcellularLocation>
        <location evidence="1">Cytoplasm</location>
    </subcellularLocation>
</comment>
<dbReference type="GO" id="GO:0046785">
    <property type="term" value="P:microtubule polymerization"/>
    <property type="evidence" value="ECO:0007669"/>
    <property type="project" value="InterPro"/>
</dbReference>
<dbReference type="Pfam" id="PF21041">
    <property type="entry name" value="XMAP215_CLASP_TOG"/>
    <property type="match status" value="1"/>
</dbReference>
<reference evidence="4 5" key="1">
    <citation type="submission" date="2019-01" db="EMBL/GenBank/DDBJ databases">
        <title>Sequencing of cultivated peanut Arachis hypogaea provides insights into genome evolution and oil improvement.</title>
        <authorList>
            <person name="Chen X."/>
        </authorList>
    </citation>
    <scope>NUCLEOTIDE SEQUENCE [LARGE SCALE GENOMIC DNA]</scope>
    <source>
        <strain evidence="5">cv. Fuhuasheng</strain>
        <tissue evidence="4">Leaves</tissue>
    </source>
</reference>
<sequence length="102" mass="11506">MKEHKNPKVLIEGLLWMGLAVDDFGVSYIKLKELIDFLKETGLQSSAAATRNASTKLFGVPYRFVGPDIKEFLTDVKPALLSALDTEYEKNPYEGYQHTKLL</sequence>